<dbReference type="PANTHER" id="PTHR34587:SF2">
    <property type="entry name" value="G-PROTEIN COUPLED RECEPTORS FAMILY 1 PROFILE DOMAIN-CONTAINING PROTEIN"/>
    <property type="match status" value="1"/>
</dbReference>
<comment type="caution">
    <text evidence="3">The sequence shown here is derived from an EMBL/GenBank/DDBJ whole genome shotgun (WGS) entry which is preliminary data.</text>
</comment>
<evidence type="ECO:0000313" key="4">
    <source>
        <dbReference type="Proteomes" id="UP001383192"/>
    </source>
</evidence>
<gene>
    <name evidence="3" type="ORF">VNI00_014335</name>
</gene>
<evidence type="ECO:0000256" key="1">
    <source>
        <dbReference type="SAM" id="MobiDB-lite"/>
    </source>
</evidence>
<feature type="signal peptide" evidence="2">
    <location>
        <begin position="1"/>
        <end position="17"/>
    </location>
</feature>
<evidence type="ECO:0000256" key="2">
    <source>
        <dbReference type="SAM" id="SignalP"/>
    </source>
</evidence>
<keyword evidence="4" id="KW-1185">Reference proteome</keyword>
<name>A0AAW0BS61_9AGAR</name>
<dbReference type="InterPro" id="IPR053216">
    <property type="entry name" value="Appressorial_penetr-assoc"/>
</dbReference>
<organism evidence="3 4">
    <name type="scientific">Paramarasmius palmivorus</name>
    <dbReference type="NCBI Taxonomy" id="297713"/>
    <lineage>
        <taxon>Eukaryota</taxon>
        <taxon>Fungi</taxon>
        <taxon>Dikarya</taxon>
        <taxon>Basidiomycota</taxon>
        <taxon>Agaricomycotina</taxon>
        <taxon>Agaricomycetes</taxon>
        <taxon>Agaricomycetidae</taxon>
        <taxon>Agaricales</taxon>
        <taxon>Marasmiineae</taxon>
        <taxon>Marasmiaceae</taxon>
        <taxon>Paramarasmius</taxon>
    </lineage>
</organism>
<reference evidence="3 4" key="1">
    <citation type="submission" date="2024-01" db="EMBL/GenBank/DDBJ databases">
        <title>A draft genome for a cacao thread blight-causing isolate of Paramarasmius palmivorus.</title>
        <authorList>
            <person name="Baruah I.K."/>
            <person name="Bukari Y."/>
            <person name="Amoako-Attah I."/>
            <person name="Meinhardt L.W."/>
            <person name="Bailey B.A."/>
            <person name="Cohen S.P."/>
        </authorList>
    </citation>
    <scope>NUCLEOTIDE SEQUENCE [LARGE SCALE GENOMIC DNA]</scope>
    <source>
        <strain evidence="3 4">GH-12</strain>
    </source>
</reference>
<keyword evidence="2" id="KW-0732">Signal</keyword>
<feature type="compositionally biased region" description="Low complexity" evidence="1">
    <location>
        <begin position="38"/>
        <end position="70"/>
    </location>
</feature>
<protein>
    <submittedName>
        <fullName evidence="3">Uncharacterized protein</fullName>
    </submittedName>
</protein>
<dbReference type="AlphaFoldDB" id="A0AAW0BS61"/>
<accession>A0AAW0BS61</accession>
<dbReference type="Proteomes" id="UP001383192">
    <property type="component" value="Unassembled WGS sequence"/>
</dbReference>
<feature type="chain" id="PRO_5043721034" evidence="2">
    <location>
        <begin position="18"/>
        <end position="305"/>
    </location>
</feature>
<evidence type="ECO:0000313" key="3">
    <source>
        <dbReference type="EMBL" id="KAK7029637.1"/>
    </source>
</evidence>
<dbReference type="EMBL" id="JAYKXP010000080">
    <property type="protein sequence ID" value="KAK7029637.1"/>
    <property type="molecule type" value="Genomic_DNA"/>
</dbReference>
<proteinExistence type="predicted"/>
<feature type="region of interest" description="Disordered" evidence="1">
    <location>
        <begin position="19"/>
        <end position="74"/>
    </location>
</feature>
<sequence length="305" mass="31394">MRATFFALFVLAISTSAAPQRGRGRGRGSGRGGNVPSNGTANGNANTGVNNNGGAAAGGADNANNNPNDPQQSLTLNPAVIAAGFQNDGVSGSTDPTIFTPSLTSSNNFINFCAESPNLPITNGKQIKEGSCNPAPMGVLPSVDNMPASKFISPKNGDVIRTGEVITIQMATKNLELGNFVNAQENYFAAPQRLNAQGNIIAIDSDLQGHSHVTIDKLASLDSTEPTDPKFPAYFKGINAPSAANGDVTVVLDKGLPAGFYRLASINAAANHQPVLAPIQAHGFLDDMVYFTVADDPATAGVGGQ</sequence>
<dbReference type="PANTHER" id="PTHR34587">
    <property type="entry name" value="VWFA DOMAIN-CONTAINING PROTEIN"/>
    <property type="match status" value="1"/>
</dbReference>